<comment type="subcellular location">
    <subcellularLocation>
        <location evidence="1">Membrane</location>
        <topology evidence="1">Multi-pass membrane protein</topology>
    </subcellularLocation>
</comment>
<keyword evidence="8 10" id="KW-0472">Membrane</keyword>
<dbReference type="GO" id="GO:0005789">
    <property type="term" value="C:endoplasmic reticulum membrane"/>
    <property type="evidence" value="ECO:0007669"/>
    <property type="project" value="TreeGrafter"/>
</dbReference>
<evidence type="ECO:0000256" key="9">
    <source>
        <dbReference type="ARBA" id="ARBA00023160"/>
    </source>
</evidence>
<dbReference type="EMBL" id="KK114118">
    <property type="protein sequence ID" value="KFM61732.1"/>
    <property type="molecule type" value="Genomic_DNA"/>
</dbReference>
<evidence type="ECO:0000256" key="7">
    <source>
        <dbReference type="ARBA" id="ARBA00023098"/>
    </source>
</evidence>
<keyword evidence="2 10" id="KW-0444">Lipid biosynthesis</keyword>
<feature type="transmembrane region" description="Helical" evidence="10">
    <location>
        <begin position="228"/>
        <end position="248"/>
    </location>
</feature>
<dbReference type="Pfam" id="PF01151">
    <property type="entry name" value="ELO"/>
    <property type="match status" value="1"/>
</dbReference>
<reference evidence="11 12" key="1">
    <citation type="submission" date="2013-11" db="EMBL/GenBank/DDBJ databases">
        <title>Genome sequencing of Stegodyphus mimosarum.</title>
        <authorList>
            <person name="Bechsgaard J."/>
        </authorList>
    </citation>
    <scope>NUCLEOTIDE SEQUENCE [LARGE SCALE GENOMIC DNA]</scope>
</reference>
<dbReference type="Proteomes" id="UP000054359">
    <property type="component" value="Unassembled WGS sequence"/>
</dbReference>
<dbReference type="GO" id="GO:0042761">
    <property type="term" value="P:very long-chain fatty acid biosynthetic process"/>
    <property type="evidence" value="ECO:0007669"/>
    <property type="project" value="TreeGrafter"/>
</dbReference>
<name>A0A087T9E3_STEMI</name>
<evidence type="ECO:0000256" key="3">
    <source>
        <dbReference type="ARBA" id="ARBA00022679"/>
    </source>
</evidence>
<organism evidence="11 12">
    <name type="scientific">Stegodyphus mimosarum</name>
    <name type="common">African social velvet spider</name>
    <dbReference type="NCBI Taxonomy" id="407821"/>
    <lineage>
        <taxon>Eukaryota</taxon>
        <taxon>Metazoa</taxon>
        <taxon>Ecdysozoa</taxon>
        <taxon>Arthropoda</taxon>
        <taxon>Chelicerata</taxon>
        <taxon>Arachnida</taxon>
        <taxon>Araneae</taxon>
        <taxon>Araneomorphae</taxon>
        <taxon>Entelegynae</taxon>
        <taxon>Eresoidea</taxon>
        <taxon>Eresidae</taxon>
        <taxon>Stegodyphus</taxon>
    </lineage>
</organism>
<dbReference type="InterPro" id="IPR002076">
    <property type="entry name" value="ELO_fam"/>
</dbReference>
<keyword evidence="7 10" id="KW-0443">Lipid metabolism</keyword>
<keyword evidence="9 10" id="KW-0275">Fatty acid biosynthesis</keyword>
<keyword evidence="3 10" id="KW-0808">Transferase</keyword>
<sequence length="260" mass="30499">MTTSMEQFKDLLFAGDPILREKFLLKTITPMITIVSSYVIFVKVIGPAIMEKRKAIDIRRIMIFYNFSLAFFYVYLIVKGIQFVPKLGFSFFCGALDSKNPVVAEFFALGYEMYVIRYIELLDTIFLVLSKKFNMITPLHVFHHAVVPVFGWLAFRTETSAYLSVFIGINGFVHVIMYTYYAIASLGPYYQKYLWWKKYLTSMQILQFLFMTLYLLFMSAMGCITSKITVAICIFLNVFFFFLFVNYYRRTFLTDENKGK</sequence>
<proteinExistence type="inferred from homology"/>
<evidence type="ECO:0000313" key="12">
    <source>
        <dbReference type="Proteomes" id="UP000054359"/>
    </source>
</evidence>
<comment type="catalytic activity">
    <reaction evidence="10">
        <text>a very-long-chain acyl-CoA + malonyl-CoA + H(+) = a very-long-chain 3-oxoacyl-CoA + CO2 + CoA</text>
        <dbReference type="Rhea" id="RHEA:32727"/>
        <dbReference type="ChEBI" id="CHEBI:15378"/>
        <dbReference type="ChEBI" id="CHEBI:16526"/>
        <dbReference type="ChEBI" id="CHEBI:57287"/>
        <dbReference type="ChEBI" id="CHEBI:57384"/>
        <dbReference type="ChEBI" id="CHEBI:90725"/>
        <dbReference type="ChEBI" id="CHEBI:90736"/>
        <dbReference type="EC" id="2.3.1.199"/>
    </reaction>
</comment>
<dbReference type="GO" id="GO:0019367">
    <property type="term" value="P:fatty acid elongation, saturated fatty acid"/>
    <property type="evidence" value="ECO:0007669"/>
    <property type="project" value="TreeGrafter"/>
</dbReference>
<feature type="transmembrane region" description="Helical" evidence="10">
    <location>
        <begin position="136"/>
        <end position="155"/>
    </location>
</feature>
<evidence type="ECO:0000256" key="1">
    <source>
        <dbReference type="ARBA" id="ARBA00004141"/>
    </source>
</evidence>
<evidence type="ECO:0000256" key="10">
    <source>
        <dbReference type="RuleBase" id="RU361115"/>
    </source>
</evidence>
<evidence type="ECO:0000256" key="2">
    <source>
        <dbReference type="ARBA" id="ARBA00022516"/>
    </source>
</evidence>
<protein>
    <recommendedName>
        <fullName evidence="10">Elongation of very long chain fatty acids protein</fullName>
        <ecNumber evidence="10">2.3.1.199</ecNumber>
    </recommendedName>
    <alternativeName>
        <fullName evidence="10">Very-long-chain 3-oxoacyl-CoA synthase</fullName>
    </alternativeName>
</protein>
<accession>A0A087T9E3</accession>
<keyword evidence="6 10" id="KW-1133">Transmembrane helix</keyword>
<dbReference type="GO" id="GO:0034626">
    <property type="term" value="P:fatty acid elongation, polyunsaturated fatty acid"/>
    <property type="evidence" value="ECO:0007669"/>
    <property type="project" value="TreeGrafter"/>
</dbReference>
<gene>
    <name evidence="11" type="ORF">X975_14619</name>
</gene>
<dbReference type="STRING" id="407821.A0A087T9E3"/>
<evidence type="ECO:0000256" key="6">
    <source>
        <dbReference type="ARBA" id="ARBA00022989"/>
    </source>
</evidence>
<dbReference type="AlphaFoldDB" id="A0A087T9E3"/>
<keyword evidence="12" id="KW-1185">Reference proteome</keyword>
<keyword evidence="5 10" id="KW-0276">Fatty acid metabolism</keyword>
<evidence type="ECO:0000256" key="5">
    <source>
        <dbReference type="ARBA" id="ARBA00022832"/>
    </source>
</evidence>
<dbReference type="PANTHER" id="PTHR11157:SF69">
    <property type="entry name" value="ELONGATION OF VERY LONG CHAIN FATTY ACIDS PROTEIN 7"/>
    <property type="match status" value="1"/>
</dbReference>
<dbReference type="GO" id="GO:0009922">
    <property type="term" value="F:fatty acid elongase activity"/>
    <property type="evidence" value="ECO:0007669"/>
    <property type="project" value="UniProtKB-EC"/>
</dbReference>
<dbReference type="GO" id="GO:0034625">
    <property type="term" value="P:fatty acid elongation, monounsaturated fatty acid"/>
    <property type="evidence" value="ECO:0007669"/>
    <property type="project" value="TreeGrafter"/>
</dbReference>
<feature type="transmembrane region" description="Helical" evidence="10">
    <location>
        <begin position="61"/>
        <end position="78"/>
    </location>
</feature>
<feature type="non-terminal residue" evidence="11">
    <location>
        <position position="260"/>
    </location>
</feature>
<feature type="transmembrane region" description="Helical" evidence="10">
    <location>
        <begin position="161"/>
        <end position="184"/>
    </location>
</feature>
<comment type="similarity">
    <text evidence="10">Belongs to the ELO family.</text>
</comment>
<evidence type="ECO:0000313" key="11">
    <source>
        <dbReference type="EMBL" id="KFM61732.1"/>
    </source>
</evidence>
<evidence type="ECO:0000256" key="4">
    <source>
        <dbReference type="ARBA" id="ARBA00022692"/>
    </source>
</evidence>
<dbReference type="GO" id="GO:0030148">
    <property type="term" value="P:sphingolipid biosynthetic process"/>
    <property type="evidence" value="ECO:0007669"/>
    <property type="project" value="TreeGrafter"/>
</dbReference>
<dbReference type="OMA" id="IRRIMIF"/>
<dbReference type="EC" id="2.3.1.199" evidence="10"/>
<keyword evidence="4 10" id="KW-0812">Transmembrane</keyword>
<feature type="transmembrane region" description="Helical" evidence="10">
    <location>
        <begin position="28"/>
        <end position="49"/>
    </location>
</feature>
<evidence type="ECO:0000256" key="8">
    <source>
        <dbReference type="ARBA" id="ARBA00023136"/>
    </source>
</evidence>
<feature type="transmembrane region" description="Helical" evidence="10">
    <location>
        <begin position="205"/>
        <end position="222"/>
    </location>
</feature>
<dbReference type="OrthoDB" id="434092at2759"/>
<dbReference type="PANTHER" id="PTHR11157">
    <property type="entry name" value="FATTY ACID ACYL TRANSFERASE-RELATED"/>
    <property type="match status" value="1"/>
</dbReference>